<gene>
    <name evidence="1" type="ORF">OMO38_14270</name>
</gene>
<dbReference type="InterPro" id="IPR026350">
    <property type="entry name" value="GxxExxY"/>
</dbReference>
<dbReference type="Pfam" id="PF13366">
    <property type="entry name" value="PDDEXK_3"/>
    <property type="match status" value="1"/>
</dbReference>
<keyword evidence="2" id="KW-1185">Reference proteome</keyword>
<evidence type="ECO:0000313" key="2">
    <source>
        <dbReference type="Proteomes" id="UP001163731"/>
    </source>
</evidence>
<dbReference type="RefSeq" id="WP_264750980.1">
    <property type="nucleotide sequence ID" value="NZ_JAPDHW010000010.1"/>
</dbReference>
<dbReference type="EMBL" id="JAPDHW010000010">
    <property type="protein sequence ID" value="MCW3169687.1"/>
    <property type="molecule type" value="Genomic_DNA"/>
</dbReference>
<comment type="caution">
    <text evidence="1">The sequence shown here is derived from an EMBL/GenBank/DDBJ whole genome shotgun (WGS) entry which is preliminary data.</text>
</comment>
<dbReference type="Proteomes" id="UP001163731">
    <property type="component" value="Unassembled WGS sequence"/>
</dbReference>
<protein>
    <submittedName>
        <fullName evidence="1">GxxExxY protein</fullName>
    </submittedName>
</protein>
<reference evidence="1" key="1">
    <citation type="submission" date="2022-10" db="EMBL/GenBank/DDBJ databases">
        <title>Chryseobacterium babae sp. nov. isolated from the gut of the beetle Oryctes rhinoceros, and Chryseobacterium kimseyorum sp. nov., isolated from a stick insect rearing cage.</title>
        <authorList>
            <person name="Shelomi M."/>
            <person name="Han C.-J."/>
            <person name="Chen W.-M."/>
            <person name="Chen H.-K."/>
            <person name="Liaw S.-J."/>
            <person name="Muhle E."/>
            <person name="Clermont D."/>
        </authorList>
    </citation>
    <scope>NUCLEOTIDE SEQUENCE</scope>
    <source>
        <strain evidence="1">09-1422</strain>
    </source>
</reference>
<evidence type="ECO:0000313" key="1">
    <source>
        <dbReference type="EMBL" id="MCW3169687.1"/>
    </source>
</evidence>
<organism evidence="1 2">
    <name type="scientific">Chryseobacterium kimseyorum</name>
    <dbReference type="NCBI Taxonomy" id="2984028"/>
    <lineage>
        <taxon>Bacteria</taxon>
        <taxon>Pseudomonadati</taxon>
        <taxon>Bacteroidota</taxon>
        <taxon>Flavobacteriia</taxon>
        <taxon>Flavobacteriales</taxon>
        <taxon>Weeksellaceae</taxon>
        <taxon>Chryseobacterium group</taxon>
        <taxon>Chryseobacterium</taxon>
    </lineage>
</organism>
<proteinExistence type="predicted"/>
<sequence>MTDIHSVQLLNYMNLLKVPKGILLNFNVINLYHEGQETLINKYFEMLM</sequence>
<name>A0ABT3I0W4_9FLAO</name>
<accession>A0ABT3I0W4</accession>